<proteinExistence type="predicted"/>
<sequence>MRWRPAWTRPSPSRSTPPRSARRSAWRRSPSRREPLGVRRPHRPSSPGSSRGSTRRKSVGGRDKPGHDAERSLRPLQGGPGSAGALDRFVTALIAMTASVRVRARLQRPHRPPSPVSSPGIPVAEKRGWPGQARP</sequence>
<feature type="compositionally biased region" description="Low complexity" evidence="1">
    <location>
        <begin position="1"/>
        <end position="19"/>
    </location>
</feature>
<gene>
    <name evidence="2" type="ORF">SLNSH_10690</name>
</gene>
<dbReference type="AlphaFoldDB" id="A0A2T1HTD5"/>
<evidence type="ECO:0000256" key="1">
    <source>
        <dbReference type="SAM" id="MobiDB-lite"/>
    </source>
</evidence>
<feature type="compositionally biased region" description="Basic and acidic residues" evidence="1">
    <location>
        <begin position="60"/>
        <end position="73"/>
    </location>
</feature>
<feature type="compositionally biased region" description="Basic residues" evidence="1">
    <location>
        <begin position="20"/>
        <end position="30"/>
    </location>
</feature>
<dbReference type="EMBL" id="PVZS01000010">
    <property type="protein sequence ID" value="PSC04915.1"/>
    <property type="molecule type" value="Genomic_DNA"/>
</dbReference>
<comment type="caution">
    <text evidence="2">The sequence shown here is derived from an EMBL/GenBank/DDBJ whole genome shotgun (WGS) entry which is preliminary data.</text>
</comment>
<evidence type="ECO:0000313" key="2">
    <source>
        <dbReference type="EMBL" id="PSC04915.1"/>
    </source>
</evidence>
<evidence type="ECO:0000313" key="3">
    <source>
        <dbReference type="Proteomes" id="UP000239772"/>
    </source>
</evidence>
<name>A0A2T1HTD5_9HYPH</name>
<organism evidence="2 3">
    <name type="scientific">Alsobacter soli</name>
    <dbReference type="NCBI Taxonomy" id="2109933"/>
    <lineage>
        <taxon>Bacteria</taxon>
        <taxon>Pseudomonadati</taxon>
        <taxon>Pseudomonadota</taxon>
        <taxon>Alphaproteobacteria</taxon>
        <taxon>Hyphomicrobiales</taxon>
        <taxon>Alsobacteraceae</taxon>
        <taxon>Alsobacter</taxon>
    </lineage>
</organism>
<dbReference type="Proteomes" id="UP000239772">
    <property type="component" value="Unassembled WGS sequence"/>
</dbReference>
<feature type="region of interest" description="Disordered" evidence="1">
    <location>
        <begin position="104"/>
        <end position="135"/>
    </location>
</feature>
<keyword evidence="3" id="KW-1185">Reference proteome</keyword>
<protein>
    <submittedName>
        <fullName evidence="2">Uncharacterized protein</fullName>
    </submittedName>
</protein>
<reference evidence="3" key="1">
    <citation type="submission" date="2018-03" db="EMBL/GenBank/DDBJ databases">
        <authorList>
            <person name="Sun L."/>
            <person name="Liu H."/>
            <person name="Chen W."/>
            <person name="Huang K."/>
            <person name="Liu W."/>
            <person name="Gao X."/>
        </authorList>
    </citation>
    <scope>NUCLEOTIDE SEQUENCE [LARGE SCALE GENOMIC DNA]</scope>
    <source>
        <strain evidence="3">SH9</strain>
    </source>
</reference>
<accession>A0A2T1HTD5</accession>
<feature type="region of interest" description="Disordered" evidence="1">
    <location>
        <begin position="1"/>
        <end position="84"/>
    </location>
</feature>